<dbReference type="Gene3D" id="2.170.120.40">
    <property type="entry name" value="YbbR-like domain"/>
    <property type="match status" value="1"/>
</dbReference>
<dbReference type="EMBL" id="CP003156">
    <property type="protein sequence ID" value="AEV31874.1"/>
    <property type="molecule type" value="Genomic_DNA"/>
</dbReference>
<dbReference type="HOGENOM" id="CLU_069602_1_2_10"/>
<evidence type="ECO:0000313" key="2">
    <source>
        <dbReference type="Proteomes" id="UP000005631"/>
    </source>
</evidence>
<dbReference type="RefSeq" id="WP_014201235.1">
    <property type="nucleotide sequence ID" value="NC_016599.1"/>
</dbReference>
<dbReference type="eggNOG" id="COG4856">
    <property type="taxonomic scope" value="Bacteria"/>
</dbReference>
<evidence type="ECO:0000313" key="1">
    <source>
        <dbReference type="EMBL" id="AEV31874.1"/>
    </source>
</evidence>
<dbReference type="Gene3D" id="2.170.120.30">
    <property type="match status" value="1"/>
</dbReference>
<name>G8R2R9_OWEHD</name>
<gene>
    <name evidence="1" type="ordered locus">Oweho_0863</name>
</gene>
<dbReference type="AlphaFoldDB" id="G8R2R9"/>
<dbReference type="InterPro" id="IPR012505">
    <property type="entry name" value="YbbR"/>
</dbReference>
<sequence length="332" mass="38363">MANNNLENIKEKLLKLGKPLLAGDNRAKVLCIILSVFLWFLIKLSKEGYTGEVNFPVIYKEVPANKKLLNQPIDHLKVTLRSQGFEILKYKIRSLRPIEIDVSRLDMSNAEHYTWNTQSRRNMISSQLGDNTEIVDIKPDTVHFNFSLVRSKKVKVYFKGKRQISDFKTLYAEPVITPDSVMISGSEQTLSQIDSLFIKPISPSEDTDSLDVEVELQMSKNKDLEIIQEKVRVQALYTSLTEGKFEIPVKVINLPKSYNITLFPNKVFVKYQLALEDFSKVSKDDFEAYVDYDQIESMENDRFLTVYMESSPPYLKKLIIDPKQLEFIITEK</sequence>
<dbReference type="InterPro" id="IPR053154">
    <property type="entry name" value="c-di-AMP_regulator"/>
</dbReference>
<dbReference type="PANTHER" id="PTHR37804">
    <property type="entry name" value="CDAA REGULATORY PROTEIN CDAR"/>
    <property type="match status" value="1"/>
</dbReference>
<dbReference type="OrthoDB" id="1150187at2"/>
<protein>
    <recommendedName>
        <fullName evidence="3">YbbR-like protein</fullName>
    </recommendedName>
</protein>
<evidence type="ECO:0008006" key="3">
    <source>
        <dbReference type="Google" id="ProtNLM"/>
    </source>
</evidence>
<proteinExistence type="predicted"/>
<dbReference type="STRING" id="926562.Oweho_0863"/>
<keyword evidence="2" id="KW-1185">Reference proteome</keyword>
<accession>G8R2R9</accession>
<reference evidence="1 2" key="1">
    <citation type="journal article" date="2012" name="Stand. Genomic Sci.">
        <title>Genome sequence of the orange-pigmented seawater bacterium Owenweeksia hongkongensis type strain (UST20020801(T)).</title>
        <authorList>
            <person name="Riedel T."/>
            <person name="Held B."/>
            <person name="Nolan M."/>
            <person name="Lucas S."/>
            <person name="Lapidus A."/>
            <person name="Tice H."/>
            <person name="Del Rio T.G."/>
            <person name="Cheng J.F."/>
            <person name="Han C."/>
            <person name="Tapia R."/>
            <person name="Goodwin L.A."/>
            <person name="Pitluck S."/>
            <person name="Liolios K."/>
            <person name="Mavromatis K."/>
            <person name="Pagani I."/>
            <person name="Ivanova N."/>
            <person name="Mikhailova N."/>
            <person name="Pati A."/>
            <person name="Chen A."/>
            <person name="Palaniappan K."/>
            <person name="Rohde M."/>
            <person name="Tindall B.J."/>
            <person name="Detter J.C."/>
            <person name="Goker M."/>
            <person name="Woyke T."/>
            <person name="Bristow J."/>
            <person name="Eisen J.A."/>
            <person name="Markowitz V."/>
            <person name="Hugenholtz P."/>
            <person name="Klenk H.P."/>
            <person name="Kyrpides N.C."/>
        </authorList>
    </citation>
    <scope>NUCLEOTIDE SEQUENCE</scope>
    <source>
        <strain evidence="2">DSM 17368 / JCM 12287 / NRRL B-23963</strain>
    </source>
</reference>
<dbReference type="PANTHER" id="PTHR37804:SF1">
    <property type="entry name" value="CDAA REGULATORY PROTEIN CDAR"/>
    <property type="match status" value="1"/>
</dbReference>
<organism evidence="1 2">
    <name type="scientific">Owenweeksia hongkongensis (strain DSM 17368 / CIP 108786 / JCM 12287 / NRRL B-23963 / UST20020801)</name>
    <dbReference type="NCBI Taxonomy" id="926562"/>
    <lineage>
        <taxon>Bacteria</taxon>
        <taxon>Pseudomonadati</taxon>
        <taxon>Bacteroidota</taxon>
        <taxon>Flavobacteriia</taxon>
        <taxon>Flavobacteriales</taxon>
        <taxon>Owenweeksiaceae</taxon>
        <taxon>Owenweeksia</taxon>
    </lineage>
</organism>
<dbReference type="Proteomes" id="UP000005631">
    <property type="component" value="Chromosome"/>
</dbReference>
<dbReference type="KEGG" id="oho:Oweho_0863"/>
<dbReference type="Pfam" id="PF07949">
    <property type="entry name" value="YbbR"/>
    <property type="match status" value="1"/>
</dbReference>